<dbReference type="EMBL" id="SDMP01000003">
    <property type="protein sequence ID" value="RYR66953.1"/>
    <property type="molecule type" value="Genomic_DNA"/>
</dbReference>
<dbReference type="Gene3D" id="2.130.10.10">
    <property type="entry name" value="YVTN repeat-like/Quinoprotein amine dehydrogenase"/>
    <property type="match status" value="1"/>
</dbReference>
<accession>A0A445DUW1</accession>
<reference evidence="1 2" key="1">
    <citation type="submission" date="2019-01" db="EMBL/GenBank/DDBJ databases">
        <title>Sequencing of cultivated peanut Arachis hypogaea provides insights into genome evolution and oil improvement.</title>
        <authorList>
            <person name="Chen X."/>
        </authorList>
    </citation>
    <scope>NUCLEOTIDE SEQUENCE [LARGE SCALE GENOMIC DNA]</scope>
    <source>
        <strain evidence="2">cv. Fuhuasheng</strain>
        <tissue evidence="1">Leaves</tissue>
    </source>
</reference>
<dbReference type="GO" id="GO:0000398">
    <property type="term" value="P:mRNA splicing, via spliceosome"/>
    <property type="evidence" value="ECO:0007669"/>
    <property type="project" value="TreeGrafter"/>
</dbReference>
<proteinExistence type="predicted"/>
<gene>
    <name evidence="1" type="ORF">Ahy_A03g013158</name>
</gene>
<dbReference type="AlphaFoldDB" id="A0A445DUW1"/>
<comment type="caution">
    <text evidence="1">The sequence shown here is derived from an EMBL/GenBank/DDBJ whole genome shotgun (WGS) entry which is preliminary data.</text>
</comment>
<dbReference type="STRING" id="3818.A0A445DUW1"/>
<organism evidence="1 2">
    <name type="scientific">Arachis hypogaea</name>
    <name type="common">Peanut</name>
    <dbReference type="NCBI Taxonomy" id="3818"/>
    <lineage>
        <taxon>Eukaryota</taxon>
        <taxon>Viridiplantae</taxon>
        <taxon>Streptophyta</taxon>
        <taxon>Embryophyta</taxon>
        <taxon>Tracheophyta</taxon>
        <taxon>Spermatophyta</taxon>
        <taxon>Magnoliopsida</taxon>
        <taxon>eudicotyledons</taxon>
        <taxon>Gunneridae</taxon>
        <taxon>Pentapetalae</taxon>
        <taxon>rosids</taxon>
        <taxon>fabids</taxon>
        <taxon>Fabales</taxon>
        <taxon>Fabaceae</taxon>
        <taxon>Papilionoideae</taxon>
        <taxon>50 kb inversion clade</taxon>
        <taxon>dalbergioids sensu lato</taxon>
        <taxon>Dalbergieae</taxon>
        <taxon>Pterocarpus clade</taxon>
        <taxon>Arachis</taxon>
    </lineage>
</organism>
<sequence>MESKFDGTLTAFKAYFLAKKGRIPIELISIFDHGAQNARIDTTRYSLARAALRLQHAKRKRDDPDEDMDAEINWALNQAENLSLEFSEVEDDGPLSGCSFSPDRKRLATWFELCSLTKSHPYLQLHLLMTARYWNDQGTLLRTFEGHIDRLARIAFHPSGKYLGALFMNNLDNPHMAEIEVMIAEPKSNARHYIRELMEKCKNIVSNHEDLSTMKPTEVITSGASETQKSESSAILVAHFDGQERLGQLWQHDGKVELRKDDFLHYSYM</sequence>
<dbReference type="GO" id="GO:0017070">
    <property type="term" value="F:U6 snRNA binding"/>
    <property type="evidence" value="ECO:0007669"/>
    <property type="project" value="TreeGrafter"/>
</dbReference>
<dbReference type="SUPFAM" id="SSF82171">
    <property type="entry name" value="DPP6 N-terminal domain-like"/>
    <property type="match status" value="1"/>
</dbReference>
<name>A0A445DUW1_ARAHY</name>
<dbReference type="GO" id="GO:0030621">
    <property type="term" value="F:U4 snRNA binding"/>
    <property type="evidence" value="ECO:0007669"/>
    <property type="project" value="TreeGrafter"/>
</dbReference>
<dbReference type="GO" id="GO:0046540">
    <property type="term" value="C:U4/U6 x U5 tri-snRNP complex"/>
    <property type="evidence" value="ECO:0007669"/>
    <property type="project" value="TreeGrafter"/>
</dbReference>
<evidence type="ECO:0000313" key="1">
    <source>
        <dbReference type="EMBL" id="RYR66953.1"/>
    </source>
</evidence>
<dbReference type="InterPro" id="IPR015943">
    <property type="entry name" value="WD40/YVTN_repeat-like_dom_sf"/>
</dbReference>
<keyword evidence="2" id="KW-1185">Reference proteome</keyword>
<dbReference type="Proteomes" id="UP000289738">
    <property type="component" value="Chromosome A03"/>
</dbReference>
<dbReference type="PANTHER" id="PTHR19846">
    <property type="entry name" value="WD40 REPEAT PROTEIN"/>
    <property type="match status" value="1"/>
</dbReference>
<protein>
    <submittedName>
        <fullName evidence="1">Uncharacterized protein</fullName>
    </submittedName>
</protein>
<dbReference type="PANTHER" id="PTHR19846:SF0">
    <property type="entry name" value="PRE-MRNA PROCESSING FACTOR 4"/>
    <property type="match status" value="1"/>
</dbReference>
<evidence type="ECO:0000313" key="2">
    <source>
        <dbReference type="Proteomes" id="UP000289738"/>
    </source>
</evidence>